<dbReference type="PANTHER" id="PTHR24388:SF54">
    <property type="entry name" value="PROTEIN ESCARGOT"/>
    <property type="match status" value="1"/>
</dbReference>
<evidence type="ECO:0000256" key="3">
    <source>
        <dbReference type="ARBA" id="ARBA00022737"/>
    </source>
</evidence>
<comment type="subcellular location">
    <subcellularLocation>
        <location evidence="1">Nucleus</location>
    </subcellularLocation>
</comment>
<evidence type="ECO:0000313" key="14">
    <source>
        <dbReference type="Proteomes" id="UP000736164"/>
    </source>
</evidence>
<keyword evidence="4 10" id="KW-0863">Zinc-finger</keyword>
<dbReference type="PROSITE" id="PS50157">
    <property type="entry name" value="ZINC_FINGER_C2H2_2"/>
    <property type="match status" value="4"/>
</dbReference>
<evidence type="ECO:0000256" key="5">
    <source>
        <dbReference type="ARBA" id="ARBA00022833"/>
    </source>
</evidence>
<evidence type="ECO:0000256" key="9">
    <source>
        <dbReference type="ARBA" id="ARBA00023242"/>
    </source>
</evidence>
<sequence>MQTPHRQHPWFGIEPRAPGAEWCRGCSGFSGVPRGGSSGVRGTGGGVYPGDQCRPVPPGPAPEEEVALFGPECLTRAPETGGEQEGLGAPPASQGREDAASGPPDCSPSLEIKVEPRVKVDPAGTAASPAWTRTAESGSDPPPEGGGEDSLLPPAGRCQGQHVGSDQEGGLLVSAAEWEGPAESGAPPALPGPRQRGCREEAGVRADAAAPGPYTCGECGKSFGAARGFKTHLLLHRDQCFPCPQCGRRFSMAGNLKIHLRLHTGERPHRCADCGLAFTFAEQLRRHRLAHTGAKPYHCAVCPKAFRRKDQLNAHERVHASSEMSRVRPR</sequence>
<dbReference type="InterPro" id="IPR050527">
    <property type="entry name" value="Snail/Krueppel_Znf"/>
</dbReference>
<proteinExistence type="predicted"/>
<dbReference type="GO" id="GO:0000978">
    <property type="term" value="F:RNA polymerase II cis-regulatory region sequence-specific DNA binding"/>
    <property type="evidence" value="ECO:0007669"/>
    <property type="project" value="TreeGrafter"/>
</dbReference>
<dbReference type="AlphaFoldDB" id="A0A8J7NME0"/>
<dbReference type="GO" id="GO:0005634">
    <property type="term" value="C:nucleus"/>
    <property type="evidence" value="ECO:0007669"/>
    <property type="project" value="UniProtKB-SubCell"/>
</dbReference>
<dbReference type="SMART" id="SM00355">
    <property type="entry name" value="ZnF_C2H2"/>
    <property type="match status" value="4"/>
</dbReference>
<keyword evidence="3" id="KW-0677">Repeat</keyword>
<protein>
    <submittedName>
        <fullName evidence="13">ZN235 protein</fullName>
    </submittedName>
</protein>
<evidence type="ECO:0000256" key="2">
    <source>
        <dbReference type="ARBA" id="ARBA00022723"/>
    </source>
</evidence>
<evidence type="ECO:0000256" key="10">
    <source>
        <dbReference type="PROSITE-ProRule" id="PRU00042"/>
    </source>
</evidence>
<dbReference type="FunFam" id="3.30.160.60:FF:000690">
    <property type="entry name" value="Zinc finger protein 354C"/>
    <property type="match status" value="1"/>
</dbReference>
<feature type="domain" description="C2H2-type" evidence="12">
    <location>
        <begin position="269"/>
        <end position="296"/>
    </location>
</feature>
<comment type="caution">
    <text evidence="13">The sequence shown here is derived from an EMBL/GenBank/DDBJ whole genome shotgun (WGS) entry which is preliminary data.</text>
</comment>
<gene>
    <name evidence="13" type="primary">Znf235</name>
    <name evidence="13" type="ORF">GTO95_0001487</name>
</gene>
<feature type="domain" description="C2H2-type" evidence="12">
    <location>
        <begin position="241"/>
        <end position="268"/>
    </location>
</feature>
<feature type="non-terminal residue" evidence="13">
    <location>
        <position position="1"/>
    </location>
</feature>
<dbReference type="InterPro" id="IPR013087">
    <property type="entry name" value="Znf_C2H2_type"/>
</dbReference>
<dbReference type="PANTHER" id="PTHR24388">
    <property type="entry name" value="ZINC FINGER PROTEIN"/>
    <property type="match status" value="1"/>
</dbReference>
<feature type="compositionally biased region" description="Gly residues" evidence="11">
    <location>
        <begin position="33"/>
        <end position="48"/>
    </location>
</feature>
<dbReference type="InterPro" id="IPR036236">
    <property type="entry name" value="Znf_C2H2_sf"/>
</dbReference>
<feature type="region of interest" description="Disordered" evidence="11">
    <location>
        <begin position="181"/>
        <end position="204"/>
    </location>
</feature>
<dbReference type="FunFam" id="3.30.160.60:FF:000646">
    <property type="entry name" value="Myeloid zinc finger 1"/>
    <property type="match status" value="1"/>
</dbReference>
<evidence type="ECO:0000256" key="1">
    <source>
        <dbReference type="ARBA" id="ARBA00004123"/>
    </source>
</evidence>
<keyword evidence="14" id="KW-1185">Reference proteome</keyword>
<accession>A0A8J7NME0</accession>
<evidence type="ECO:0000313" key="13">
    <source>
        <dbReference type="EMBL" id="MBN3314769.1"/>
    </source>
</evidence>
<evidence type="ECO:0000256" key="4">
    <source>
        <dbReference type="ARBA" id="ARBA00022771"/>
    </source>
</evidence>
<keyword evidence="5" id="KW-0862">Zinc</keyword>
<keyword evidence="8" id="KW-0804">Transcription</keyword>
<feature type="region of interest" description="Disordered" evidence="11">
    <location>
        <begin position="31"/>
        <end position="166"/>
    </location>
</feature>
<evidence type="ECO:0000259" key="12">
    <source>
        <dbReference type="PROSITE" id="PS50157"/>
    </source>
</evidence>
<dbReference type="EMBL" id="JAAWVO010017187">
    <property type="protein sequence ID" value="MBN3314769.1"/>
    <property type="molecule type" value="Genomic_DNA"/>
</dbReference>
<feature type="domain" description="C2H2-type" evidence="12">
    <location>
        <begin position="297"/>
        <end position="324"/>
    </location>
</feature>
<keyword evidence="6" id="KW-0805">Transcription regulation</keyword>
<evidence type="ECO:0000256" key="11">
    <source>
        <dbReference type="SAM" id="MobiDB-lite"/>
    </source>
</evidence>
<dbReference type="Gene3D" id="3.30.160.60">
    <property type="entry name" value="Classic Zinc Finger"/>
    <property type="match status" value="3"/>
</dbReference>
<dbReference type="Proteomes" id="UP000736164">
    <property type="component" value="Unassembled WGS sequence"/>
</dbReference>
<keyword evidence="9" id="KW-0539">Nucleus</keyword>
<organism evidence="13 14">
    <name type="scientific">Atractosteus spatula</name>
    <name type="common">Alligator gar</name>
    <name type="synonym">Lepisosteus spatula</name>
    <dbReference type="NCBI Taxonomy" id="7917"/>
    <lineage>
        <taxon>Eukaryota</taxon>
        <taxon>Metazoa</taxon>
        <taxon>Chordata</taxon>
        <taxon>Craniata</taxon>
        <taxon>Vertebrata</taxon>
        <taxon>Euteleostomi</taxon>
        <taxon>Actinopterygii</taxon>
        <taxon>Neopterygii</taxon>
        <taxon>Holostei</taxon>
        <taxon>Semionotiformes</taxon>
        <taxon>Lepisosteidae</taxon>
        <taxon>Atractosteus</taxon>
    </lineage>
</organism>
<evidence type="ECO:0000256" key="7">
    <source>
        <dbReference type="ARBA" id="ARBA00023125"/>
    </source>
</evidence>
<dbReference type="GO" id="GO:0008270">
    <property type="term" value="F:zinc ion binding"/>
    <property type="evidence" value="ECO:0007669"/>
    <property type="project" value="UniProtKB-KW"/>
</dbReference>
<name>A0A8J7NME0_ATRSP</name>
<keyword evidence="7" id="KW-0238">DNA-binding</keyword>
<dbReference type="GO" id="GO:0000981">
    <property type="term" value="F:DNA-binding transcription factor activity, RNA polymerase II-specific"/>
    <property type="evidence" value="ECO:0007669"/>
    <property type="project" value="TreeGrafter"/>
</dbReference>
<keyword evidence="2" id="KW-0479">Metal-binding</keyword>
<feature type="non-terminal residue" evidence="13">
    <location>
        <position position="330"/>
    </location>
</feature>
<reference evidence="13" key="1">
    <citation type="journal article" date="2021" name="Cell">
        <title>Tracing the genetic footprints of vertebrate landing in non-teleost ray-finned fishes.</title>
        <authorList>
            <person name="Bi X."/>
            <person name="Wang K."/>
            <person name="Yang L."/>
            <person name="Pan H."/>
            <person name="Jiang H."/>
            <person name="Wei Q."/>
            <person name="Fang M."/>
            <person name="Yu H."/>
            <person name="Zhu C."/>
            <person name="Cai Y."/>
            <person name="He Y."/>
            <person name="Gan X."/>
            <person name="Zeng H."/>
            <person name="Yu D."/>
            <person name="Zhu Y."/>
            <person name="Jiang H."/>
            <person name="Qiu Q."/>
            <person name="Yang H."/>
            <person name="Zhang Y.E."/>
            <person name="Wang W."/>
            <person name="Zhu M."/>
            <person name="He S."/>
            <person name="Zhang G."/>
        </authorList>
    </citation>
    <scope>NUCLEOTIDE SEQUENCE</scope>
    <source>
        <strain evidence="13">Allg_001</strain>
    </source>
</reference>
<dbReference type="PROSITE" id="PS00028">
    <property type="entry name" value="ZINC_FINGER_C2H2_1"/>
    <property type="match status" value="4"/>
</dbReference>
<evidence type="ECO:0000256" key="8">
    <source>
        <dbReference type="ARBA" id="ARBA00023163"/>
    </source>
</evidence>
<feature type="domain" description="C2H2-type" evidence="12">
    <location>
        <begin position="214"/>
        <end position="236"/>
    </location>
</feature>
<dbReference type="FunFam" id="3.30.160.60:FF:002343">
    <property type="entry name" value="Zinc finger protein 33A"/>
    <property type="match status" value="1"/>
</dbReference>
<dbReference type="SUPFAM" id="SSF57667">
    <property type="entry name" value="beta-beta-alpha zinc fingers"/>
    <property type="match status" value="3"/>
</dbReference>
<evidence type="ECO:0000256" key="6">
    <source>
        <dbReference type="ARBA" id="ARBA00023015"/>
    </source>
</evidence>
<dbReference type="Pfam" id="PF00096">
    <property type="entry name" value="zf-C2H2"/>
    <property type="match status" value="4"/>
</dbReference>